<keyword evidence="2" id="KW-0677">Repeat</keyword>
<comment type="caution">
    <text evidence="4">The sequence shown here is derived from an EMBL/GenBank/DDBJ whole genome shotgun (WGS) entry which is preliminary data.</text>
</comment>
<feature type="domain" description="SIS" evidence="3">
    <location>
        <begin position="197"/>
        <end position="329"/>
    </location>
</feature>
<dbReference type="CDD" id="cd05008">
    <property type="entry name" value="SIS_GlmS_GlmD_1"/>
    <property type="match status" value="1"/>
</dbReference>
<dbReference type="PROSITE" id="PS51464">
    <property type="entry name" value="SIS"/>
    <property type="match status" value="2"/>
</dbReference>
<dbReference type="AlphaFoldDB" id="A0A6I3KQL8"/>
<evidence type="ECO:0000256" key="2">
    <source>
        <dbReference type="ARBA" id="ARBA00022737"/>
    </source>
</evidence>
<dbReference type="Pfam" id="PF01380">
    <property type="entry name" value="SIS"/>
    <property type="match status" value="2"/>
</dbReference>
<evidence type="ECO:0000256" key="1">
    <source>
        <dbReference type="ARBA" id="ARBA00022576"/>
    </source>
</evidence>
<dbReference type="CDD" id="cd05009">
    <property type="entry name" value="SIS_GlmS_GlmD_2"/>
    <property type="match status" value="1"/>
</dbReference>
<proteinExistence type="predicted"/>
<keyword evidence="5" id="KW-1185">Reference proteome</keyword>
<dbReference type="RefSeq" id="WP_154740574.1">
    <property type="nucleotide sequence ID" value="NZ_WMBQ01000002.1"/>
</dbReference>
<dbReference type="SUPFAM" id="SSF53697">
    <property type="entry name" value="SIS domain"/>
    <property type="match status" value="1"/>
</dbReference>
<dbReference type="Gene3D" id="3.40.50.10490">
    <property type="entry name" value="Glucose-6-phosphate isomerase like protein, domain 1"/>
    <property type="match status" value="2"/>
</dbReference>
<keyword evidence="1" id="KW-0808">Transferase</keyword>
<dbReference type="InterPro" id="IPR046348">
    <property type="entry name" value="SIS_dom_sf"/>
</dbReference>
<evidence type="ECO:0000313" key="5">
    <source>
        <dbReference type="Proteomes" id="UP000440694"/>
    </source>
</evidence>
<dbReference type="EMBL" id="WMBQ01000002">
    <property type="protein sequence ID" value="MTD96112.1"/>
    <property type="molecule type" value="Genomic_DNA"/>
</dbReference>
<dbReference type="GO" id="GO:1901135">
    <property type="term" value="P:carbohydrate derivative metabolic process"/>
    <property type="evidence" value="ECO:0007669"/>
    <property type="project" value="InterPro"/>
</dbReference>
<dbReference type="InterPro" id="IPR001347">
    <property type="entry name" value="SIS_dom"/>
</dbReference>
<feature type="domain" description="SIS" evidence="3">
    <location>
        <begin position="33"/>
        <end position="181"/>
    </location>
</feature>
<name>A0A6I3KQL8_9HYPH</name>
<reference evidence="4 5" key="1">
    <citation type="submission" date="2019-11" db="EMBL/GenBank/DDBJ databases">
        <title>Identification of a novel strain.</title>
        <authorList>
            <person name="Xu Q."/>
            <person name="Wang G."/>
        </authorList>
    </citation>
    <scope>NUCLEOTIDE SEQUENCE [LARGE SCALE GENOMIC DNA]</scope>
    <source>
        <strain evidence="5">xq</strain>
    </source>
</reference>
<evidence type="ECO:0000313" key="4">
    <source>
        <dbReference type="EMBL" id="MTD96112.1"/>
    </source>
</evidence>
<dbReference type="PANTHER" id="PTHR10937:SF8">
    <property type="entry name" value="AMINOTRANSFERASE-RELATED"/>
    <property type="match status" value="1"/>
</dbReference>
<accession>A0A6I3KQL8</accession>
<dbReference type="GO" id="GO:0097367">
    <property type="term" value="F:carbohydrate derivative binding"/>
    <property type="evidence" value="ECO:0007669"/>
    <property type="project" value="InterPro"/>
</dbReference>
<dbReference type="InterPro" id="IPR035490">
    <property type="entry name" value="GlmS/FrlB_SIS"/>
</dbReference>
<organism evidence="4 5">
    <name type="scientific">Hyphomicrobium album</name>
    <dbReference type="NCBI Taxonomy" id="2665159"/>
    <lineage>
        <taxon>Bacteria</taxon>
        <taxon>Pseudomonadati</taxon>
        <taxon>Pseudomonadota</taxon>
        <taxon>Alphaproteobacteria</taxon>
        <taxon>Hyphomicrobiales</taxon>
        <taxon>Hyphomicrobiaceae</taxon>
        <taxon>Hyphomicrobium</taxon>
    </lineage>
</organism>
<keyword evidence="1" id="KW-0032">Aminotransferase</keyword>
<dbReference type="GO" id="GO:0008483">
    <property type="term" value="F:transaminase activity"/>
    <property type="evidence" value="ECO:0007669"/>
    <property type="project" value="UniProtKB-KW"/>
</dbReference>
<evidence type="ECO:0000259" key="3">
    <source>
        <dbReference type="PROSITE" id="PS51464"/>
    </source>
</evidence>
<dbReference type="Proteomes" id="UP000440694">
    <property type="component" value="Unassembled WGS sequence"/>
</dbReference>
<protein>
    <submittedName>
        <fullName evidence="4">SIS domain-containing protein</fullName>
    </submittedName>
</protein>
<dbReference type="InterPro" id="IPR035466">
    <property type="entry name" value="GlmS/AgaS_SIS"/>
</dbReference>
<dbReference type="PANTHER" id="PTHR10937">
    <property type="entry name" value="GLUCOSAMINE--FRUCTOSE-6-PHOSPHATE AMINOTRANSFERASE, ISOMERIZING"/>
    <property type="match status" value="1"/>
</dbReference>
<gene>
    <name evidence="4" type="ORF">GIW81_17370</name>
</gene>
<sequence length="343" mass="35740">MSGVEVKMAQELSEAPLAVVRQEQSMAAPLAELVARLRKRPPQVVVTCARGSSAHAAAFAKHLIERYVGLPVAPAAPSIASIYGGALQLNNQLVLAISQSGRSDDLLALTESAKRTGALCVAVVNATDSPLAKMCDIVIPICAGPELSVAATKTFIATAAALARLTAHWADDAELAAAIGRLPSRLADAAMLDWSAAVSALSDAKSLVTIGRGSTLAIAREAALKLKETCNLHAEAFSGAEFLHGPVSLVSDRYPVLMFMPTDAAAPGMRQLAGELRGKGTALFVAEPGVATATRLPALPPDQPEADAICLIQSFYAMVVQLAARLDIDVDRPRHLSKVTSTL</sequence>